<feature type="compositionally biased region" description="Low complexity" evidence="1">
    <location>
        <begin position="176"/>
        <end position="190"/>
    </location>
</feature>
<organism>
    <name type="scientific">Neospora caninum (strain Liverpool)</name>
    <dbReference type="NCBI Taxonomy" id="572307"/>
    <lineage>
        <taxon>Eukaryota</taxon>
        <taxon>Sar</taxon>
        <taxon>Alveolata</taxon>
        <taxon>Apicomplexa</taxon>
        <taxon>Conoidasida</taxon>
        <taxon>Coccidia</taxon>
        <taxon>Eucoccidiorida</taxon>
        <taxon>Eimeriorina</taxon>
        <taxon>Sarcocystidae</taxon>
        <taxon>Neospora</taxon>
    </lineage>
</organism>
<feature type="region of interest" description="Disordered" evidence="1">
    <location>
        <begin position="366"/>
        <end position="390"/>
    </location>
</feature>
<reference evidence="3" key="3">
    <citation type="journal article" date="2015" name="PLoS ONE">
        <title>Comprehensive Evaluation of Toxoplasma gondii VEG and Neospora caninum LIV Genomes with Tachyzoite Stage Transcriptome and Proteome Defines Novel Transcript Features.</title>
        <authorList>
            <person name="Ramaprasad A."/>
            <person name="Mourier T."/>
            <person name="Naeem R."/>
            <person name="Malas T.B."/>
            <person name="Moussa E."/>
            <person name="Panigrahi A."/>
            <person name="Vermont S.J."/>
            <person name="Otto T.D."/>
            <person name="Wastling J."/>
            <person name="Pain A."/>
        </authorList>
    </citation>
    <scope>NUCLEOTIDE SEQUENCE</scope>
    <source>
        <strain evidence="3">Liverpool</strain>
    </source>
</reference>
<sequence length="601" mass="65865">MEHRFSQRLAALTSAASATEQRRHLQEIVDFLSVDSFFASLDLRAPGLWGELAVALLSAARQQFSRAFPTFSVGRTGKNRKKPIALVPNDAIAIQKIFNAIETRSASSGSCSPASNSFSSTSHSFASRVEDDWSGESEPRSGREASRCETKDRAERGWGRGGEAETCRGEEDDFLSSFSSSSSPLNSIRSDGGRWPEREREKQGRSACSCGARLTPVAADVIKQVLLLLLACANKRREVGNNGECLRPNSLRLLLLQRACQSERKRKREGERAGGDRGAPADRGRSLEDEEDEWKAADEKWEGCFLSILQQLLRNENYLRVLPSQLVRASLSPSLASSSLPFSVSASSSSSASFLSASALSCDGSEDGRGAEAWRGMAQAPSDAEDCDRLGPLKGALEADRTPLSAFPPGASRHVSFIQLGRAQTAQSQAQSTASQRKWEAADAWRPGLLEREDGREKTSAESECGENPGVEDAHFRDAWEELGEPLVVNILLGLLQDDTWVHLEEATRWNVMLLVRWTLILARGTTGREILPSLVGASGKTANRDKHASRSTARSAMRVWRRLLPVDERRAPSCQSFCRYVSVMDARVSLIDLPGSWHSE</sequence>
<feature type="compositionally biased region" description="Basic and acidic residues" evidence="1">
    <location>
        <begin position="446"/>
        <end position="461"/>
    </location>
</feature>
<accession>F0JAX4</accession>
<evidence type="ECO:0000256" key="1">
    <source>
        <dbReference type="SAM" id="MobiDB-lite"/>
    </source>
</evidence>
<protein>
    <submittedName>
        <fullName evidence="2">Uncharacterized protein</fullName>
    </submittedName>
</protein>
<gene>
    <name evidence="3" type="ORF">BN1204_069010</name>
    <name evidence="2" type="ORF">NCLIV_069010</name>
</gene>
<feature type="region of interest" description="Disordered" evidence="1">
    <location>
        <begin position="446"/>
        <end position="471"/>
    </location>
</feature>
<feature type="compositionally biased region" description="Basic and acidic residues" evidence="1">
    <location>
        <begin position="191"/>
        <end position="201"/>
    </location>
</feature>
<dbReference type="AlphaFoldDB" id="F0JAX4"/>
<feature type="region of interest" description="Disordered" evidence="1">
    <location>
        <begin position="265"/>
        <end position="291"/>
    </location>
</feature>
<dbReference type="EMBL" id="CADU01000280">
    <property type="protein sequence ID" value="CCA30027.1"/>
    <property type="molecule type" value="Genomic_DNA"/>
</dbReference>
<proteinExistence type="predicted"/>
<dbReference type="VEuPathDB" id="ToxoDB:NCLIV_069010"/>
<reference evidence="2" key="1">
    <citation type="submission" date="2011-03" db="EMBL/GenBank/DDBJ databases">
        <title>Comparative genomics and transcriptomics of Neospora caninum and Toxoplasma gondii.</title>
        <authorList>
            <person name="Reid A.J."/>
            <person name="Sohal A."/>
            <person name="Harris D."/>
            <person name="Quail M."/>
            <person name="Sanders M."/>
            <person name="Berriman M."/>
            <person name="Wastling J.M."/>
            <person name="Pain A."/>
        </authorList>
    </citation>
    <scope>NUCLEOTIDE SEQUENCE</scope>
    <source>
        <strain evidence="2">Liverpool</strain>
    </source>
</reference>
<dbReference type="EMBL" id="LN714488">
    <property type="protein sequence ID" value="CEL71240.1"/>
    <property type="molecule type" value="Genomic_DNA"/>
</dbReference>
<evidence type="ECO:0000313" key="3">
    <source>
        <dbReference type="EMBL" id="CEL71240.1"/>
    </source>
</evidence>
<evidence type="ECO:0000313" key="2">
    <source>
        <dbReference type="EMBL" id="CCA30027.1"/>
    </source>
</evidence>
<reference evidence="2" key="2">
    <citation type="submission" date="2011-03" db="EMBL/GenBank/DDBJ databases">
        <authorList>
            <person name="Aslett M."/>
        </authorList>
    </citation>
    <scope>NUCLEOTIDE SEQUENCE</scope>
    <source>
        <strain evidence="2">Liverpool</strain>
    </source>
</reference>
<feature type="region of interest" description="Disordered" evidence="1">
    <location>
        <begin position="129"/>
        <end position="201"/>
    </location>
</feature>
<name>F0JAX4_NEOCL</name>
<feature type="compositionally biased region" description="Basic and acidic residues" evidence="1">
    <location>
        <begin position="268"/>
        <end position="287"/>
    </location>
</feature>
<feature type="compositionally biased region" description="Basic and acidic residues" evidence="1">
    <location>
        <begin position="137"/>
        <end position="169"/>
    </location>
</feature>